<keyword evidence="11 19" id="KW-0521">NADP</keyword>
<comment type="caution">
    <text evidence="19">Lacks conserved residue(s) required for the propagation of feature annotation.</text>
</comment>
<evidence type="ECO:0000256" key="10">
    <source>
        <dbReference type="ARBA" id="ARBA00022827"/>
    </source>
</evidence>
<reference evidence="21" key="1">
    <citation type="journal article" date="2006" name="Nature">
        <title>Deciphering the evolution and metabolism of an anammox bacterium from a community genome.</title>
        <authorList>
            <person name="Strous M."/>
            <person name="Pelletier E."/>
            <person name="Mangenot S."/>
            <person name="Rattei T."/>
            <person name="Lehner A."/>
            <person name="Taylor M.W."/>
            <person name="Horn M."/>
            <person name="Daims H."/>
            <person name="Bartol-Mavel D."/>
            <person name="Wincker P."/>
            <person name="Barbe V."/>
            <person name="Fonknechten N."/>
            <person name="Vallenet D."/>
            <person name="Segurens B."/>
            <person name="Schenowitz-Truong C."/>
            <person name="Medigue C."/>
            <person name="Collingro A."/>
            <person name="Snel B."/>
            <person name="Dutilh B.E."/>
            <person name="OpDenCamp H.J.M."/>
            <person name="vanDerDrift C."/>
            <person name="Cirpus I."/>
            <person name="vanDePas-Schoonen K.T."/>
            <person name="Harhangi H.R."/>
            <person name="vanNiftrik L."/>
            <person name="Schmid M."/>
            <person name="Keltjens J."/>
            <person name="vanDeVossenberg J."/>
            <person name="Kartal B."/>
            <person name="Meier H."/>
            <person name="Frishman D."/>
            <person name="Huynen M.A."/>
            <person name="Mewes H."/>
            <person name="Weissenbach J."/>
            <person name="Jetten M.S.M."/>
            <person name="Wagner M."/>
            <person name="LePaslier D."/>
        </authorList>
    </citation>
    <scope>NUCLEOTIDE SEQUENCE</scope>
</reference>
<dbReference type="Pfam" id="PF01565">
    <property type="entry name" value="FAD_binding_4"/>
    <property type="match status" value="1"/>
</dbReference>
<comment type="cofactor">
    <cofactor evidence="1 19">
        <name>FAD</name>
        <dbReference type="ChEBI" id="CHEBI:57692"/>
    </cofactor>
</comment>
<dbReference type="GO" id="GO:0071949">
    <property type="term" value="F:FAD binding"/>
    <property type="evidence" value="ECO:0007669"/>
    <property type="project" value="InterPro"/>
</dbReference>
<dbReference type="Proteomes" id="UP000221734">
    <property type="component" value="Chromosome Kuenenia_stuttgartiensis_MBR1"/>
</dbReference>
<dbReference type="InterPro" id="IPR036635">
    <property type="entry name" value="MurB_C_sf"/>
</dbReference>
<keyword evidence="13 19" id="KW-0573">Peptidoglycan synthesis</keyword>
<dbReference type="Gene3D" id="3.30.43.10">
    <property type="entry name" value="Uridine Diphospho-n-acetylenolpyruvylglucosamine Reductase, domain 2"/>
    <property type="match status" value="1"/>
</dbReference>
<dbReference type="EC" id="1.3.1.98" evidence="5 19"/>
<keyword evidence="14 19" id="KW-0560">Oxidoreductase</keyword>
<evidence type="ECO:0000256" key="13">
    <source>
        <dbReference type="ARBA" id="ARBA00022984"/>
    </source>
</evidence>
<dbReference type="PANTHER" id="PTHR21071:SF4">
    <property type="entry name" value="UDP-N-ACETYLENOLPYRUVOYLGLUCOSAMINE REDUCTASE"/>
    <property type="match status" value="1"/>
</dbReference>
<dbReference type="OrthoDB" id="9804753at2"/>
<keyword evidence="12 19" id="KW-0133">Cell shape</keyword>
<dbReference type="PANTHER" id="PTHR21071">
    <property type="entry name" value="UDP-N-ACETYLENOLPYRUVOYLGLUCOSAMINE REDUCTASE"/>
    <property type="match status" value="1"/>
</dbReference>
<evidence type="ECO:0000256" key="12">
    <source>
        <dbReference type="ARBA" id="ARBA00022960"/>
    </source>
</evidence>
<dbReference type="EMBL" id="LT934425">
    <property type="protein sequence ID" value="SOH03312.1"/>
    <property type="molecule type" value="Genomic_DNA"/>
</dbReference>
<dbReference type="PROSITE" id="PS51387">
    <property type="entry name" value="FAD_PCMH"/>
    <property type="match status" value="1"/>
</dbReference>
<evidence type="ECO:0000256" key="11">
    <source>
        <dbReference type="ARBA" id="ARBA00022857"/>
    </source>
</evidence>
<dbReference type="InterPro" id="IPR016169">
    <property type="entry name" value="FAD-bd_PCMH_sub2"/>
</dbReference>
<evidence type="ECO:0000256" key="14">
    <source>
        <dbReference type="ARBA" id="ARBA00023002"/>
    </source>
</evidence>
<evidence type="ECO:0000256" key="1">
    <source>
        <dbReference type="ARBA" id="ARBA00001974"/>
    </source>
</evidence>
<keyword evidence="9 19" id="KW-0285">Flavoprotein</keyword>
<comment type="similarity">
    <text evidence="19">Belongs to the MurB family.</text>
</comment>
<reference evidence="22 25" key="5">
    <citation type="submission" date="2020-02" db="EMBL/GenBank/DDBJ databases">
        <title>Newly sequenced genome of strain CSTR1 showed variability in Candidatus Kuenenia stuttgartiensis genomes.</title>
        <authorList>
            <person name="Ding C."/>
            <person name="Adrian L."/>
        </authorList>
    </citation>
    <scope>NUCLEOTIDE SEQUENCE [LARGE SCALE GENOMIC DNA]</scope>
    <source>
        <strain evidence="22 25">CSTR1</strain>
    </source>
</reference>
<evidence type="ECO:0000256" key="4">
    <source>
        <dbReference type="ARBA" id="ARBA00004752"/>
    </source>
</evidence>
<feature type="domain" description="FAD-binding PCMH-type" evidence="20">
    <location>
        <begin position="21"/>
        <end position="192"/>
    </location>
</feature>
<gene>
    <name evidence="21" type="primary">MurB</name>
    <name evidence="19 22" type="synonym">murB</name>
    <name evidence="22" type="ORF">KsCSTR_17420</name>
    <name evidence="23" type="ORF">KSMBR1_0801</name>
    <name evidence="21" type="ORF">kuste3330</name>
</gene>
<reference evidence="21" key="2">
    <citation type="submission" date="2006-01" db="EMBL/GenBank/DDBJ databases">
        <authorList>
            <person name="Genoscope"/>
        </authorList>
    </citation>
    <scope>NUCLEOTIDE SEQUENCE</scope>
</reference>
<comment type="catalytic activity">
    <reaction evidence="18 19">
        <text>UDP-N-acetyl-alpha-D-muramate + NADP(+) = UDP-N-acetyl-3-O-(1-carboxyvinyl)-alpha-D-glucosamine + NADPH + H(+)</text>
        <dbReference type="Rhea" id="RHEA:12248"/>
        <dbReference type="ChEBI" id="CHEBI:15378"/>
        <dbReference type="ChEBI" id="CHEBI:57783"/>
        <dbReference type="ChEBI" id="CHEBI:58349"/>
        <dbReference type="ChEBI" id="CHEBI:68483"/>
        <dbReference type="ChEBI" id="CHEBI:70757"/>
        <dbReference type="EC" id="1.3.1.98"/>
    </reaction>
</comment>
<evidence type="ECO:0000256" key="9">
    <source>
        <dbReference type="ARBA" id="ARBA00022630"/>
    </source>
</evidence>
<dbReference type="SUPFAM" id="SSF56194">
    <property type="entry name" value="Uridine diphospho-N-Acetylenolpyruvylglucosamine reductase, MurB, C-terminal domain"/>
    <property type="match status" value="1"/>
</dbReference>
<evidence type="ECO:0000256" key="8">
    <source>
        <dbReference type="ARBA" id="ARBA00022618"/>
    </source>
</evidence>
<evidence type="ECO:0000256" key="19">
    <source>
        <dbReference type="HAMAP-Rule" id="MF_00037"/>
    </source>
</evidence>
<organism evidence="21">
    <name type="scientific">Kuenenia stuttgartiensis</name>
    <dbReference type="NCBI Taxonomy" id="174633"/>
    <lineage>
        <taxon>Bacteria</taxon>
        <taxon>Pseudomonadati</taxon>
        <taxon>Planctomycetota</taxon>
        <taxon>Candidatus Brocadiia</taxon>
        <taxon>Candidatus Brocadiales</taxon>
        <taxon>Candidatus Brocadiaceae</taxon>
        <taxon>Candidatus Kuenenia</taxon>
    </lineage>
</organism>
<dbReference type="NCBIfam" id="TIGR00179">
    <property type="entry name" value="murB"/>
    <property type="match status" value="1"/>
</dbReference>
<reference evidence="24" key="3">
    <citation type="submission" date="2017-10" db="EMBL/GenBank/DDBJ databases">
        <authorList>
            <person name="Frank J."/>
        </authorList>
    </citation>
    <scope>NUCLEOTIDE SEQUENCE [LARGE SCALE GENOMIC DNA]</scope>
</reference>
<evidence type="ECO:0000256" key="15">
    <source>
        <dbReference type="ARBA" id="ARBA00023306"/>
    </source>
</evidence>
<dbReference type="EMBL" id="CT573071">
    <property type="protein sequence ID" value="CAJ74091.1"/>
    <property type="molecule type" value="Genomic_DNA"/>
</dbReference>
<dbReference type="Gene3D" id="3.90.78.10">
    <property type="entry name" value="UDP-N-acetylenolpyruvoylglucosamine reductase, C-terminal domain"/>
    <property type="match status" value="1"/>
</dbReference>
<sequence>MVLSIPNLKKNIPLAPFTTYKIGGPADWFVEVHTTEELTQAVLEAKRRKTPYFLLGCGANILFTDKGFRGLVIRNLANKTTFLEKNKLVAESGAIIGDLLNLCYQRGLSGFEHFVDIPSTVGGAIWQNLHFLSPDRKHTIFISGIVSKSRILAEDGNSTTVDGEYFRFGYDTSILHKQKDIVLDVTFQLSQKPKSEIKSVMEANREWRKTKQPQLPEFPSCGSVFKKIEDVGAGRLIEQAGLKGMRIGDAEISGKHANFIVNLGNAKANDVLALIQYTQKTVKEKSGYSLNTEIMVVGEP</sequence>
<keyword evidence="8 19" id="KW-0132">Cell division</keyword>
<evidence type="ECO:0000256" key="17">
    <source>
        <dbReference type="ARBA" id="ARBA00031026"/>
    </source>
</evidence>
<dbReference type="Gene3D" id="3.30.465.10">
    <property type="match status" value="1"/>
</dbReference>
<comment type="subcellular location">
    <subcellularLocation>
        <location evidence="3 19">Cytoplasm</location>
    </subcellularLocation>
</comment>
<dbReference type="HAMAP" id="MF_00037">
    <property type="entry name" value="MurB"/>
    <property type="match status" value="1"/>
</dbReference>
<dbReference type="InterPro" id="IPR011601">
    <property type="entry name" value="MurB_C"/>
</dbReference>
<dbReference type="Pfam" id="PF02873">
    <property type="entry name" value="MurB_C"/>
    <property type="match status" value="1"/>
</dbReference>
<feature type="active site" description="Proton donor" evidence="19">
    <location>
        <position position="223"/>
    </location>
</feature>
<dbReference type="NCBIfam" id="NF010480">
    <property type="entry name" value="PRK13905.1"/>
    <property type="match status" value="1"/>
</dbReference>
<dbReference type="Proteomes" id="UP000501926">
    <property type="component" value="Chromosome"/>
</dbReference>
<proteinExistence type="inferred from homology"/>
<keyword evidence="16 19" id="KW-0961">Cell wall biogenesis/degradation</keyword>
<dbReference type="EMBL" id="CP049055">
    <property type="protein sequence ID" value="QII11121.1"/>
    <property type="molecule type" value="Genomic_DNA"/>
</dbReference>
<evidence type="ECO:0000256" key="16">
    <source>
        <dbReference type="ARBA" id="ARBA00023316"/>
    </source>
</evidence>
<comment type="function">
    <text evidence="2 19">Cell wall formation.</text>
</comment>
<name>Q1Q253_KUEST</name>
<evidence type="ECO:0000256" key="5">
    <source>
        <dbReference type="ARBA" id="ARBA00012518"/>
    </source>
</evidence>
<dbReference type="InterPro" id="IPR016166">
    <property type="entry name" value="FAD-bd_PCMH"/>
</dbReference>
<protein>
    <recommendedName>
        <fullName evidence="6 19">UDP-N-acetylenolpyruvoylglucosamine reductase</fullName>
        <ecNumber evidence="5 19">1.3.1.98</ecNumber>
    </recommendedName>
    <alternativeName>
        <fullName evidence="17 19">UDP-N-acetylmuramate dehydrogenase</fullName>
    </alternativeName>
</protein>
<keyword evidence="10 19" id="KW-0274">FAD</keyword>
<feature type="active site" evidence="19">
    <location>
        <position position="293"/>
    </location>
</feature>
<evidence type="ECO:0000256" key="6">
    <source>
        <dbReference type="ARBA" id="ARBA00015188"/>
    </source>
</evidence>
<dbReference type="InterPro" id="IPR016167">
    <property type="entry name" value="FAD-bd_PCMH_sub1"/>
</dbReference>
<dbReference type="InterPro" id="IPR006094">
    <property type="entry name" value="Oxid_FAD_bind_N"/>
</dbReference>
<keyword evidence="7 19" id="KW-0963">Cytoplasm</keyword>
<comment type="pathway">
    <text evidence="4 19">Cell wall biogenesis; peptidoglycan biosynthesis.</text>
</comment>
<evidence type="ECO:0000313" key="25">
    <source>
        <dbReference type="Proteomes" id="UP000501926"/>
    </source>
</evidence>
<evidence type="ECO:0000313" key="22">
    <source>
        <dbReference type="EMBL" id="QII11121.1"/>
    </source>
</evidence>
<keyword evidence="15 19" id="KW-0131">Cell cycle</keyword>
<dbReference type="AlphaFoldDB" id="Q1Q253"/>
<dbReference type="GO" id="GO:0008762">
    <property type="term" value="F:UDP-N-acetylmuramate dehydrogenase activity"/>
    <property type="evidence" value="ECO:0007669"/>
    <property type="project" value="UniProtKB-UniRule"/>
</dbReference>
<evidence type="ECO:0000256" key="3">
    <source>
        <dbReference type="ARBA" id="ARBA00004496"/>
    </source>
</evidence>
<dbReference type="GO" id="GO:0005829">
    <property type="term" value="C:cytosol"/>
    <property type="evidence" value="ECO:0007669"/>
    <property type="project" value="TreeGrafter"/>
</dbReference>
<evidence type="ECO:0000256" key="7">
    <source>
        <dbReference type="ARBA" id="ARBA00022490"/>
    </source>
</evidence>
<dbReference type="SUPFAM" id="SSF56176">
    <property type="entry name" value="FAD-binding/transporter-associated domain-like"/>
    <property type="match status" value="1"/>
</dbReference>
<evidence type="ECO:0000313" key="23">
    <source>
        <dbReference type="EMBL" id="SOH03312.1"/>
    </source>
</evidence>
<keyword evidence="24" id="KW-1185">Reference proteome</keyword>
<dbReference type="KEGG" id="kst:KSMBR1_0801"/>
<evidence type="ECO:0000259" key="20">
    <source>
        <dbReference type="PROSITE" id="PS51387"/>
    </source>
</evidence>
<accession>Q1Q253</accession>
<dbReference type="GO" id="GO:0008360">
    <property type="term" value="P:regulation of cell shape"/>
    <property type="evidence" value="ECO:0007669"/>
    <property type="project" value="UniProtKB-KW"/>
</dbReference>
<reference evidence="23" key="4">
    <citation type="submission" date="2017-10" db="EMBL/GenBank/DDBJ databases">
        <authorList>
            <person name="Banno H."/>
            <person name="Chua N.-H."/>
        </authorList>
    </citation>
    <scope>NUCLEOTIDE SEQUENCE [LARGE SCALE GENOMIC DNA]</scope>
    <source>
        <strain evidence="23">Kuenenia_mbr1_ru-nijmegen</strain>
    </source>
</reference>
<evidence type="ECO:0000313" key="21">
    <source>
        <dbReference type="EMBL" id="CAJ74091.1"/>
    </source>
</evidence>
<dbReference type="InterPro" id="IPR003170">
    <property type="entry name" value="MurB"/>
</dbReference>
<dbReference type="GO" id="GO:0051301">
    <property type="term" value="P:cell division"/>
    <property type="evidence" value="ECO:0007669"/>
    <property type="project" value="UniProtKB-KW"/>
</dbReference>
<evidence type="ECO:0000256" key="18">
    <source>
        <dbReference type="ARBA" id="ARBA00048914"/>
    </source>
</evidence>
<dbReference type="UniPathway" id="UPA00219"/>
<dbReference type="InterPro" id="IPR036318">
    <property type="entry name" value="FAD-bd_PCMH-like_sf"/>
</dbReference>
<dbReference type="GO" id="GO:0009252">
    <property type="term" value="P:peptidoglycan biosynthetic process"/>
    <property type="evidence" value="ECO:0007669"/>
    <property type="project" value="UniProtKB-UniRule"/>
</dbReference>
<dbReference type="RefSeq" id="WP_099324167.1">
    <property type="nucleotide sequence ID" value="NZ_CP049055.1"/>
</dbReference>
<evidence type="ECO:0000256" key="2">
    <source>
        <dbReference type="ARBA" id="ARBA00003921"/>
    </source>
</evidence>
<dbReference type="GO" id="GO:0071555">
    <property type="term" value="P:cell wall organization"/>
    <property type="evidence" value="ECO:0007669"/>
    <property type="project" value="UniProtKB-KW"/>
</dbReference>
<evidence type="ECO:0000313" key="24">
    <source>
        <dbReference type="Proteomes" id="UP000221734"/>
    </source>
</evidence>